<proteinExistence type="predicted"/>
<dbReference type="RefSeq" id="WP_154319309.1">
    <property type="nucleotide sequence ID" value="NZ_CAJFZX010000011.1"/>
</dbReference>
<gene>
    <name evidence="1" type="ORF">GJU41_19580</name>
</gene>
<evidence type="ECO:0000313" key="2">
    <source>
        <dbReference type="Proteomes" id="UP000441585"/>
    </source>
</evidence>
<dbReference type="Pfam" id="PF02274">
    <property type="entry name" value="ADI"/>
    <property type="match status" value="1"/>
</dbReference>
<evidence type="ECO:0000313" key="1">
    <source>
        <dbReference type="EMBL" id="MRX56163.1"/>
    </source>
</evidence>
<organism evidence="1 2">
    <name type="scientific">Metabacillus idriensis</name>
    <dbReference type="NCBI Taxonomy" id="324768"/>
    <lineage>
        <taxon>Bacteria</taxon>
        <taxon>Bacillati</taxon>
        <taxon>Bacillota</taxon>
        <taxon>Bacilli</taxon>
        <taxon>Bacillales</taxon>
        <taxon>Bacillaceae</taxon>
        <taxon>Metabacillus</taxon>
    </lineage>
</organism>
<dbReference type="GO" id="GO:0019546">
    <property type="term" value="P:L-arginine deiminase pathway"/>
    <property type="evidence" value="ECO:0007669"/>
    <property type="project" value="TreeGrafter"/>
</dbReference>
<dbReference type="Proteomes" id="UP000441585">
    <property type="component" value="Unassembled WGS sequence"/>
</dbReference>
<accession>A0A6I2MK13</accession>
<evidence type="ECO:0008006" key="3">
    <source>
        <dbReference type="Google" id="ProtNLM"/>
    </source>
</evidence>
<dbReference type="EMBL" id="WKKF01000009">
    <property type="protein sequence ID" value="MRX56163.1"/>
    <property type="molecule type" value="Genomic_DNA"/>
</dbReference>
<dbReference type="GO" id="GO:0016990">
    <property type="term" value="F:arginine deiminase activity"/>
    <property type="evidence" value="ECO:0007669"/>
    <property type="project" value="TreeGrafter"/>
</dbReference>
<dbReference type="PANTHER" id="PTHR47271:SF2">
    <property type="entry name" value="ARGININE DEIMINASE"/>
    <property type="match status" value="1"/>
</dbReference>
<name>A0A6I2MK13_9BACI</name>
<protein>
    <recommendedName>
        <fullName evidence="3">Arginine deiminase</fullName>
    </recommendedName>
</protein>
<dbReference type="PANTHER" id="PTHR47271">
    <property type="entry name" value="ARGININE DEIMINASE"/>
    <property type="match status" value="1"/>
</dbReference>
<sequence length="314" mass="35798">MIKLNLKPFCNSEIGTLREVILCSPNKIDVSGSEVSAVGFKNNFDSLAAIEEHFTLKSKIMNFGCTVHDISTESNNDLWNRLVNRIFVRDVAGVFGDKLILGRSDSEIRRPDFMYSQDFFSDLFDSKDVCHLPEEVSLEFGDFMILNENCVIINVGHRSNVNQYILAKFLFDLGLEEVAFISLPKTIESLHLDVVCNILGKNQFLAAPFLKFIPVSIYKNNAVNQLPEVQFTTIDNFVHRHGYSIYWLPNKEYLIDYTNFINLDKTTALVSQEILEFYRETFKNMNFIGVNINNLQNGAGGIRCLTLPVLREPV</sequence>
<dbReference type="Gene3D" id="3.75.10.10">
    <property type="entry name" value="L-arginine/glycine Amidinotransferase, Chain A"/>
    <property type="match status" value="1"/>
</dbReference>
<dbReference type="SUPFAM" id="SSF55909">
    <property type="entry name" value="Pentein"/>
    <property type="match status" value="1"/>
</dbReference>
<reference evidence="1 2" key="1">
    <citation type="submission" date="2019-11" db="EMBL/GenBank/DDBJ databases">
        <title>Bacillus idriensis genome.</title>
        <authorList>
            <person name="Konopka E.N."/>
            <person name="Newman J.D."/>
        </authorList>
    </citation>
    <scope>NUCLEOTIDE SEQUENCE [LARGE SCALE GENOMIC DNA]</scope>
    <source>
        <strain evidence="1 2">DSM 19097</strain>
    </source>
</reference>
<dbReference type="AlphaFoldDB" id="A0A6I2MK13"/>
<comment type="caution">
    <text evidence="1">The sequence shown here is derived from an EMBL/GenBank/DDBJ whole genome shotgun (WGS) entry which is preliminary data.</text>
</comment>
<keyword evidence="2" id="KW-1185">Reference proteome</keyword>